<dbReference type="Pfam" id="PF03466">
    <property type="entry name" value="LysR_substrate"/>
    <property type="match status" value="1"/>
</dbReference>
<evidence type="ECO:0000256" key="1">
    <source>
        <dbReference type="ARBA" id="ARBA00009437"/>
    </source>
</evidence>
<dbReference type="PANTHER" id="PTHR30346:SF0">
    <property type="entry name" value="HCA OPERON TRANSCRIPTIONAL ACTIVATOR HCAR"/>
    <property type="match status" value="1"/>
</dbReference>
<comment type="caution">
    <text evidence="6">The sequence shown here is derived from an EMBL/GenBank/DDBJ whole genome shotgun (WGS) entry which is preliminary data.</text>
</comment>
<dbReference type="SUPFAM" id="SSF53850">
    <property type="entry name" value="Periplasmic binding protein-like II"/>
    <property type="match status" value="1"/>
</dbReference>
<dbReference type="InterPro" id="IPR036390">
    <property type="entry name" value="WH_DNA-bd_sf"/>
</dbReference>
<dbReference type="InterPro" id="IPR000847">
    <property type="entry name" value="LysR_HTH_N"/>
</dbReference>
<reference evidence="6 7" key="1">
    <citation type="submission" date="2019-02" db="EMBL/GenBank/DDBJ databases">
        <title>Kribbella capetownensis sp. nov. and Kribbella speibonae sp. nov., isolated from soil.</title>
        <authorList>
            <person name="Curtis S.M."/>
            <person name="Norton I."/>
            <person name="Everest G.J."/>
            <person name="Meyers P.R."/>
        </authorList>
    </citation>
    <scope>NUCLEOTIDE SEQUENCE [LARGE SCALE GENOMIC DNA]</scope>
    <source>
        <strain evidence="6 7">NRRL B-24813</strain>
    </source>
</reference>
<dbReference type="GO" id="GO:0003700">
    <property type="term" value="F:DNA-binding transcription factor activity"/>
    <property type="evidence" value="ECO:0007669"/>
    <property type="project" value="InterPro"/>
</dbReference>
<dbReference type="GO" id="GO:0003677">
    <property type="term" value="F:DNA binding"/>
    <property type="evidence" value="ECO:0007669"/>
    <property type="project" value="UniProtKB-KW"/>
</dbReference>
<dbReference type="CDD" id="cd08414">
    <property type="entry name" value="PBP2_LTTR_aromatics_like"/>
    <property type="match status" value="1"/>
</dbReference>
<organism evidence="6 7">
    <name type="scientific">Kribbella pittospori</name>
    <dbReference type="NCBI Taxonomy" id="722689"/>
    <lineage>
        <taxon>Bacteria</taxon>
        <taxon>Bacillati</taxon>
        <taxon>Actinomycetota</taxon>
        <taxon>Actinomycetes</taxon>
        <taxon>Propionibacteriales</taxon>
        <taxon>Kribbellaceae</taxon>
        <taxon>Kribbella</taxon>
    </lineage>
</organism>
<evidence type="ECO:0000259" key="5">
    <source>
        <dbReference type="PROSITE" id="PS50931"/>
    </source>
</evidence>
<keyword evidence="4" id="KW-0804">Transcription</keyword>
<evidence type="ECO:0000256" key="4">
    <source>
        <dbReference type="ARBA" id="ARBA00023163"/>
    </source>
</evidence>
<protein>
    <submittedName>
        <fullName evidence="6">LysR family transcriptional regulator</fullName>
    </submittedName>
</protein>
<dbReference type="Gene3D" id="1.10.10.10">
    <property type="entry name" value="Winged helix-like DNA-binding domain superfamily/Winged helix DNA-binding domain"/>
    <property type="match status" value="1"/>
</dbReference>
<name>A0A4R0JH28_9ACTN</name>
<evidence type="ECO:0000313" key="7">
    <source>
        <dbReference type="Proteomes" id="UP000291144"/>
    </source>
</evidence>
<dbReference type="FunFam" id="1.10.10.10:FF:000001">
    <property type="entry name" value="LysR family transcriptional regulator"/>
    <property type="match status" value="1"/>
</dbReference>
<comment type="similarity">
    <text evidence="1">Belongs to the LysR transcriptional regulatory family.</text>
</comment>
<dbReference type="InterPro" id="IPR005119">
    <property type="entry name" value="LysR_subst-bd"/>
</dbReference>
<dbReference type="SUPFAM" id="SSF46785">
    <property type="entry name" value="Winged helix' DNA-binding domain"/>
    <property type="match status" value="1"/>
</dbReference>
<keyword evidence="3" id="KW-0238">DNA-binding</keyword>
<keyword evidence="7" id="KW-1185">Reference proteome</keyword>
<dbReference type="EMBL" id="SJKB01000038">
    <property type="protein sequence ID" value="TCC45430.1"/>
    <property type="molecule type" value="Genomic_DNA"/>
</dbReference>
<sequence length="312" mass="34659">MWSTVELREIEVFLTLADELHFARAAERLGVSPSRVSQMLRGLEHKVGGELLSRTSRSAALTPLGERFFAEVHPPYDELRSVLERTSAAYRSLRGSLRLGLLAANSGGRHLTAIVEEFERLHPECTIELSEVFFADPLGPLRRGEIDLMATRLPIAQPDLTVGPVLAREPMVLAVADDHPLAGRKRVSIEDIADFPVAPITDSPKELIDTVIPRRTPAGRAIRRSTRRPKTPHEVTALVARGQIVHPTVPSFAQYFGQPGITYIPISDMPSVRSGLVWRRRDVNPRLREFVRATRAILATARDAQRKRSTAG</sequence>
<dbReference type="Gene3D" id="3.40.190.10">
    <property type="entry name" value="Periplasmic binding protein-like II"/>
    <property type="match status" value="2"/>
</dbReference>
<dbReference type="GO" id="GO:0032993">
    <property type="term" value="C:protein-DNA complex"/>
    <property type="evidence" value="ECO:0007669"/>
    <property type="project" value="TreeGrafter"/>
</dbReference>
<dbReference type="AlphaFoldDB" id="A0A4R0JH28"/>
<dbReference type="Proteomes" id="UP000291144">
    <property type="component" value="Unassembled WGS sequence"/>
</dbReference>
<dbReference type="RefSeq" id="WP_131367348.1">
    <property type="nucleotide sequence ID" value="NZ_SJKB01000038.1"/>
</dbReference>
<dbReference type="PROSITE" id="PS50931">
    <property type="entry name" value="HTH_LYSR"/>
    <property type="match status" value="1"/>
</dbReference>
<gene>
    <name evidence="6" type="ORF">E0H73_44880</name>
</gene>
<evidence type="ECO:0000256" key="2">
    <source>
        <dbReference type="ARBA" id="ARBA00023015"/>
    </source>
</evidence>
<dbReference type="PANTHER" id="PTHR30346">
    <property type="entry name" value="TRANSCRIPTIONAL DUAL REGULATOR HCAR-RELATED"/>
    <property type="match status" value="1"/>
</dbReference>
<dbReference type="InterPro" id="IPR036388">
    <property type="entry name" value="WH-like_DNA-bd_sf"/>
</dbReference>
<accession>A0A4R0JH28</accession>
<keyword evidence="2" id="KW-0805">Transcription regulation</keyword>
<evidence type="ECO:0000256" key="3">
    <source>
        <dbReference type="ARBA" id="ARBA00023125"/>
    </source>
</evidence>
<dbReference type="OrthoDB" id="3181812at2"/>
<evidence type="ECO:0000313" key="6">
    <source>
        <dbReference type="EMBL" id="TCC45430.1"/>
    </source>
</evidence>
<proteinExistence type="inferred from homology"/>
<feature type="domain" description="HTH lysR-type" evidence="5">
    <location>
        <begin position="5"/>
        <end position="62"/>
    </location>
</feature>
<dbReference type="Pfam" id="PF00126">
    <property type="entry name" value="HTH_1"/>
    <property type="match status" value="1"/>
</dbReference>